<dbReference type="OrthoDB" id="9787566at2"/>
<dbReference type="InterPro" id="IPR059112">
    <property type="entry name" value="CysZ/EI24"/>
</dbReference>
<evidence type="ECO:0000256" key="9">
    <source>
        <dbReference type="ARBA" id="ARBA00023136"/>
    </source>
</evidence>
<evidence type="ECO:0000256" key="4">
    <source>
        <dbReference type="ARBA" id="ARBA00022519"/>
    </source>
</evidence>
<evidence type="ECO:0000256" key="5">
    <source>
        <dbReference type="ARBA" id="ARBA00022605"/>
    </source>
</evidence>
<evidence type="ECO:0000256" key="3">
    <source>
        <dbReference type="ARBA" id="ARBA00022475"/>
    </source>
</evidence>
<keyword evidence="5" id="KW-0028">Amino-acid biosynthesis</keyword>
<dbReference type="PANTHER" id="PTHR37468">
    <property type="entry name" value="SULFATE TRANSPORTER CYSZ"/>
    <property type="match status" value="1"/>
</dbReference>
<comment type="caution">
    <text evidence="11">The sequence shown here is derived from an EMBL/GenBank/DDBJ whole genome shotgun (WGS) entry which is preliminary data.</text>
</comment>
<evidence type="ECO:0000256" key="2">
    <source>
        <dbReference type="ARBA" id="ARBA00022448"/>
    </source>
</evidence>
<evidence type="ECO:0000256" key="10">
    <source>
        <dbReference type="SAM" id="Phobius"/>
    </source>
</evidence>
<dbReference type="GO" id="GO:0000103">
    <property type="term" value="P:sulfate assimilation"/>
    <property type="evidence" value="ECO:0007669"/>
    <property type="project" value="TreeGrafter"/>
</dbReference>
<sequence length="251" mass="28374">MIKNIIKGIQGYFHSFSLMNKLKLWKYFFIPIVISALTAISIGLIAYGFSDNIGAFIARIWIWEFGKDTFTSFSTILGVIFVLAIGLVLYKHIIMAFSAPFMSPVSEKIEAYLTGNVHHEHRKTNFTEQLVRGIRMNVRNLLKELLITIPLLLLKFIPGVNVFSTIALFLTQSYYAGFGNIDYTLERHYNYRDSIKFVSNHKGLAIGNGIIFMLFLLIPVFGVILVLPFSVTAASIKTVELLNKKSALAHK</sequence>
<proteinExistence type="predicted"/>
<evidence type="ECO:0000256" key="6">
    <source>
        <dbReference type="ARBA" id="ARBA00022692"/>
    </source>
</evidence>
<reference evidence="11 12" key="1">
    <citation type="submission" date="2018-03" db="EMBL/GenBank/DDBJ databases">
        <title>Mesoflavibacter sp. HG37 and Mesoflavibacter sp. HG96 sp.nov., two marine bacteria isolated from seawater of Western Pacific Ocean.</title>
        <authorList>
            <person name="Cheng H."/>
            <person name="Wu Y.-H."/>
            <person name="Guo L.-L."/>
            <person name="Xu X.-W."/>
        </authorList>
    </citation>
    <scope>NUCLEOTIDE SEQUENCE [LARGE SCALE GENOMIC DNA]</scope>
    <source>
        <strain evidence="11 12">KCTC 32269</strain>
    </source>
</reference>
<dbReference type="Pfam" id="PF07264">
    <property type="entry name" value="EI24"/>
    <property type="match status" value="1"/>
</dbReference>
<keyword evidence="9 10" id="KW-0472">Membrane</keyword>
<keyword evidence="2" id="KW-0813">Transport</keyword>
<feature type="transmembrane region" description="Helical" evidence="10">
    <location>
        <begin position="145"/>
        <end position="170"/>
    </location>
</feature>
<evidence type="ECO:0000256" key="1">
    <source>
        <dbReference type="ARBA" id="ARBA00004141"/>
    </source>
</evidence>
<organism evidence="11 12">
    <name type="scientific">Aurantibacter aestuarii</name>
    <dbReference type="NCBI Taxonomy" id="1266046"/>
    <lineage>
        <taxon>Bacteria</taxon>
        <taxon>Pseudomonadati</taxon>
        <taxon>Bacteroidota</taxon>
        <taxon>Flavobacteriia</taxon>
        <taxon>Flavobacteriales</taxon>
        <taxon>Flavobacteriaceae</taxon>
        <taxon>Aurantibacter</taxon>
    </lineage>
</organism>
<name>A0A2T1ND98_9FLAO</name>
<evidence type="ECO:0000256" key="8">
    <source>
        <dbReference type="ARBA" id="ARBA00023032"/>
    </source>
</evidence>
<evidence type="ECO:0000313" key="11">
    <source>
        <dbReference type="EMBL" id="PSG90423.1"/>
    </source>
</evidence>
<evidence type="ECO:0000313" key="12">
    <source>
        <dbReference type="Proteomes" id="UP000238426"/>
    </source>
</evidence>
<dbReference type="GO" id="GO:0009675">
    <property type="term" value="F:high-affinity sulfate:proton symporter activity"/>
    <property type="evidence" value="ECO:0007669"/>
    <property type="project" value="TreeGrafter"/>
</dbReference>
<dbReference type="Proteomes" id="UP000238426">
    <property type="component" value="Unassembled WGS sequence"/>
</dbReference>
<keyword evidence="7 10" id="KW-1133">Transmembrane helix</keyword>
<accession>A0A2T1ND98</accession>
<dbReference type="GO" id="GO:0005886">
    <property type="term" value="C:plasma membrane"/>
    <property type="evidence" value="ECO:0007669"/>
    <property type="project" value="TreeGrafter"/>
</dbReference>
<protein>
    <submittedName>
        <fullName evidence="11">Coproporphyrinogen III oxidase</fullName>
    </submittedName>
</protein>
<gene>
    <name evidence="11" type="ORF">C7H52_03835</name>
</gene>
<feature type="transmembrane region" description="Helical" evidence="10">
    <location>
        <begin position="69"/>
        <end position="90"/>
    </location>
</feature>
<keyword evidence="6 10" id="KW-0812">Transmembrane</keyword>
<dbReference type="PANTHER" id="PTHR37468:SF1">
    <property type="entry name" value="SULFATE TRANSPORTER CYSZ"/>
    <property type="match status" value="1"/>
</dbReference>
<dbReference type="AlphaFoldDB" id="A0A2T1ND98"/>
<dbReference type="GO" id="GO:0019344">
    <property type="term" value="P:cysteine biosynthetic process"/>
    <property type="evidence" value="ECO:0007669"/>
    <property type="project" value="TreeGrafter"/>
</dbReference>
<evidence type="ECO:0000256" key="7">
    <source>
        <dbReference type="ARBA" id="ARBA00022989"/>
    </source>
</evidence>
<keyword evidence="12" id="KW-1185">Reference proteome</keyword>
<comment type="subcellular location">
    <subcellularLocation>
        <location evidence="1">Membrane</location>
        <topology evidence="1">Multi-pass membrane protein</topology>
    </subcellularLocation>
</comment>
<feature type="transmembrane region" description="Helical" evidence="10">
    <location>
        <begin position="27"/>
        <end position="49"/>
    </location>
</feature>
<keyword evidence="3" id="KW-1003">Cell membrane</keyword>
<dbReference type="InterPro" id="IPR050480">
    <property type="entry name" value="CysZ-like"/>
</dbReference>
<keyword evidence="4" id="KW-0997">Cell inner membrane</keyword>
<feature type="transmembrane region" description="Helical" evidence="10">
    <location>
        <begin position="210"/>
        <end position="236"/>
    </location>
</feature>
<keyword evidence="8" id="KW-0764">Sulfate transport</keyword>
<dbReference type="EMBL" id="PXOQ01000007">
    <property type="protein sequence ID" value="PSG90423.1"/>
    <property type="molecule type" value="Genomic_DNA"/>
</dbReference>
<dbReference type="RefSeq" id="WP_106462563.1">
    <property type="nucleotide sequence ID" value="NZ_PXOQ01000007.1"/>
</dbReference>